<gene>
    <name evidence="2" type="ORF">CCAP1982_LOCUS13541</name>
</gene>
<comment type="caution">
    <text evidence="2">The sequence shown here is derived from an EMBL/GenBank/DDBJ whole genome shotgun (WGS) entry which is preliminary data.</text>
</comment>
<keyword evidence="3" id="KW-1185">Reference proteome</keyword>
<feature type="region of interest" description="Disordered" evidence="1">
    <location>
        <begin position="240"/>
        <end position="262"/>
    </location>
</feature>
<proteinExistence type="predicted"/>
<feature type="compositionally biased region" description="Low complexity" evidence="1">
    <location>
        <begin position="248"/>
        <end position="262"/>
    </location>
</feature>
<organism evidence="2 3">
    <name type="scientific">Ceratitis capitata</name>
    <name type="common">Mediterranean fruit fly</name>
    <name type="synonym">Tephritis capitata</name>
    <dbReference type="NCBI Taxonomy" id="7213"/>
    <lineage>
        <taxon>Eukaryota</taxon>
        <taxon>Metazoa</taxon>
        <taxon>Ecdysozoa</taxon>
        <taxon>Arthropoda</taxon>
        <taxon>Hexapoda</taxon>
        <taxon>Insecta</taxon>
        <taxon>Pterygota</taxon>
        <taxon>Neoptera</taxon>
        <taxon>Endopterygota</taxon>
        <taxon>Diptera</taxon>
        <taxon>Brachycera</taxon>
        <taxon>Muscomorpha</taxon>
        <taxon>Tephritoidea</taxon>
        <taxon>Tephritidae</taxon>
        <taxon>Ceratitis</taxon>
        <taxon>Ceratitis</taxon>
    </lineage>
</organism>
<dbReference type="Proteomes" id="UP000606786">
    <property type="component" value="Unassembled WGS sequence"/>
</dbReference>
<dbReference type="EMBL" id="CAJHJT010000034">
    <property type="protein sequence ID" value="CAD7005181.1"/>
    <property type="molecule type" value="Genomic_DNA"/>
</dbReference>
<sequence length="365" mass="41199">MNQEGNGRKNETSVNCSLGGEVRERRMIEAANSAPLRRFIRSVCPCGLGEELMWHDCTWLQTQTQTSILTFIHAELRTAKRTTLVVVRLNSAAQEQLWIGLPLCVCCRRLNGEEVLGGQDRQASLCRCANAWDSRRHLEPTINSPYLDTLESLHVVLPQAKSNTWDYTPFFKTPPAICFILVLATEKFIKQALLGDQGVSVKWIDLHLTILLIAYTHLHLNLLPATGLAQQQRTHTCRFGRSPRSHVSAQLNSSPGSSSSKSNIDNAFTRISSTQPSTLCPSVQRGGAHFVIKRYFAVYELEWTWSEPGFQTKFEKSFSLGFKNASQTICPADTASYQQLLYRLYAYNPYPIMPAELLKPFPYLR</sequence>
<name>A0A811V2V6_CERCA</name>
<protein>
    <submittedName>
        <fullName evidence="2">(Mediterranean fruit fly) hypothetical protein</fullName>
    </submittedName>
</protein>
<reference evidence="2" key="1">
    <citation type="submission" date="2020-11" db="EMBL/GenBank/DDBJ databases">
        <authorList>
            <person name="Whitehead M."/>
        </authorList>
    </citation>
    <scope>NUCLEOTIDE SEQUENCE</scope>
    <source>
        <strain evidence="2">EGII</strain>
    </source>
</reference>
<evidence type="ECO:0000313" key="3">
    <source>
        <dbReference type="Proteomes" id="UP000606786"/>
    </source>
</evidence>
<evidence type="ECO:0000256" key="1">
    <source>
        <dbReference type="SAM" id="MobiDB-lite"/>
    </source>
</evidence>
<accession>A0A811V2V6</accession>
<evidence type="ECO:0000313" key="2">
    <source>
        <dbReference type="EMBL" id="CAD7005181.1"/>
    </source>
</evidence>
<dbReference type="AlphaFoldDB" id="A0A811V2V6"/>